<dbReference type="AlphaFoldDB" id="A0AAV7FTK0"/>
<sequence>MGLQEDERIRNCIKDYVKKKEENILRFRRNCPYRNSKRIDLIQLLNELNKRVQKEFKCKLQGVSTEKRLHVSNGSEKAGSLQNNSR</sequence>
<protein>
    <submittedName>
        <fullName evidence="1">Uncharacterized protein</fullName>
    </submittedName>
</protein>
<dbReference type="Proteomes" id="UP000775213">
    <property type="component" value="Unassembled WGS sequence"/>
</dbReference>
<accession>A0AAV7FTK0</accession>
<comment type="caution">
    <text evidence="1">The sequence shown here is derived from an EMBL/GenBank/DDBJ whole genome shotgun (WGS) entry which is preliminary data.</text>
</comment>
<reference evidence="1 2" key="1">
    <citation type="journal article" date="2021" name="Hortic Res">
        <title>Chromosome-scale assembly of the Dendrobium chrysotoxum genome enhances the understanding of orchid evolution.</title>
        <authorList>
            <person name="Zhang Y."/>
            <person name="Zhang G.Q."/>
            <person name="Zhang D."/>
            <person name="Liu X.D."/>
            <person name="Xu X.Y."/>
            <person name="Sun W.H."/>
            <person name="Yu X."/>
            <person name="Zhu X."/>
            <person name="Wang Z.W."/>
            <person name="Zhao X."/>
            <person name="Zhong W.Y."/>
            <person name="Chen H."/>
            <person name="Yin W.L."/>
            <person name="Huang T."/>
            <person name="Niu S.C."/>
            <person name="Liu Z.J."/>
        </authorList>
    </citation>
    <scope>NUCLEOTIDE SEQUENCE [LARGE SCALE GENOMIC DNA]</scope>
    <source>
        <strain evidence="1">Lindl</strain>
    </source>
</reference>
<organism evidence="1 2">
    <name type="scientific">Dendrobium chrysotoxum</name>
    <name type="common">Orchid</name>
    <dbReference type="NCBI Taxonomy" id="161865"/>
    <lineage>
        <taxon>Eukaryota</taxon>
        <taxon>Viridiplantae</taxon>
        <taxon>Streptophyta</taxon>
        <taxon>Embryophyta</taxon>
        <taxon>Tracheophyta</taxon>
        <taxon>Spermatophyta</taxon>
        <taxon>Magnoliopsida</taxon>
        <taxon>Liliopsida</taxon>
        <taxon>Asparagales</taxon>
        <taxon>Orchidaceae</taxon>
        <taxon>Epidendroideae</taxon>
        <taxon>Malaxideae</taxon>
        <taxon>Dendrobiinae</taxon>
        <taxon>Dendrobium</taxon>
    </lineage>
</organism>
<keyword evidence="2" id="KW-1185">Reference proteome</keyword>
<dbReference type="EMBL" id="JAGFBR010000098">
    <property type="protein sequence ID" value="KAH0447326.1"/>
    <property type="molecule type" value="Genomic_DNA"/>
</dbReference>
<evidence type="ECO:0000313" key="2">
    <source>
        <dbReference type="Proteomes" id="UP000775213"/>
    </source>
</evidence>
<gene>
    <name evidence="1" type="ORF">IEQ34_023846</name>
</gene>
<evidence type="ECO:0000313" key="1">
    <source>
        <dbReference type="EMBL" id="KAH0447326.1"/>
    </source>
</evidence>
<name>A0AAV7FTK0_DENCH</name>
<proteinExistence type="predicted"/>